<evidence type="ECO:0000313" key="1">
    <source>
        <dbReference type="EMBL" id="KAJ8106971.1"/>
    </source>
</evidence>
<gene>
    <name evidence="1" type="ORF">ONZ43_g6884</name>
</gene>
<evidence type="ECO:0000313" key="2">
    <source>
        <dbReference type="Proteomes" id="UP001153334"/>
    </source>
</evidence>
<comment type="caution">
    <text evidence="1">The sequence shown here is derived from an EMBL/GenBank/DDBJ whole genome shotgun (WGS) entry which is preliminary data.</text>
</comment>
<protein>
    <submittedName>
        <fullName evidence="1">Uncharacterized protein</fullName>
    </submittedName>
</protein>
<dbReference type="EMBL" id="JAPESX010002665">
    <property type="protein sequence ID" value="KAJ8106971.1"/>
    <property type="molecule type" value="Genomic_DNA"/>
</dbReference>
<name>A0ACC2HV56_9PEZI</name>
<sequence>MGTEIAIVGSGCRFPGGALSPSKLWDLLRQPRVVASGVPGLEGHYHHHKDYHGHSNVREAYFLEDRESSLRFDASFFSMNPVEAASLDPQIRLLLETVYEAIENGGLSIESLQGSNTAVYAGQMVADYELLMYRDSDTLGTYHATGTSRAHMSNRVSYFFDWRGPSMTIDTACSSSLVALHHAVQQLRSGHSRTAVAVGANLLLDFEVFISGTKLQLLSPDGRSRMWDTAANGYARGEGIVAVVVKTLASAIEDGDHIECIIRETAVNQDGKTPGITMPSAAAQIQLIRDCYSRAGLDLTNPADRPQYFEAHGTGTQAGDPIEAEAISSVFFPGEEKPDGELEDLLVGSIKTIIGHTEGSSGLAGILKASLALQNAEIPPNLLLQNINPKVEPFYKRLRIPTTVTPWPSLPSSATPRRASVNSFGFGGTNAHAILESYTPENGPECSSKSTLPTKQNFLPFVFSATSEKSLAAYLNKFTNYLEQLPPDYSLSDIAYTLSARRTRFAVGAAFGASTVEELTKKLNQHTNSATSQISKTNGFSPAAGRRGQDTDTLPASDRPSWSLIEELQRDAASTRIDDAAICQPLCTAIQIMLVKLLRTAGIDFSCVVGHSSGEIAAAWAAGFISAGDAICIAYYRGLHSKLSKGSTGQPGAMLAVGTSADDAQDLLDYPKFQGQACIAAINSPTSVTLSGDADKIRHLQIVFEDEKKFTRMLNVNTAYHSHHMKACADEYQRSLAALKVHINPEGGRIPWHSSVFDASALFAGRIVRLFHRHF</sequence>
<dbReference type="Proteomes" id="UP001153334">
    <property type="component" value="Unassembled WGS sequence"/>
</dbReference>
<proteinExistence type="predicted"/>
<keyword evidence="2" id="KW-1185">Reference proteome</keyword>
<reference evidence="1" key="1">
    <citation type="submission" date="2022-11" db="EMBL/GenBank/DDBJ databases">
        <title>Genome Sequence of Nemania bipapillata.</title>
        <authorList>
            <person name="Buettner E."/>
        </authorList>
    </citation>
    <scope>NUCLEOTIDE SEQUENCE</scope>
    <source>
        <strain evidence="1">CP14</strain>
    </source>
</reference>
<organism evidence="1 2">
    <name type="scientific">Nemania bipapillata</name>
    <dbReference type="NCBI Taxonomy" id="110536"/>
    <lineage>
        <taxon>Eukaryota</taxon>
        <taxon>Fungi</taxon>
        <taxon>Dikarya</taxon>
        <taxon>Ascomycota</taxon>
        <taxon>Pezizomycotina</taxon>
        <taxon>Sordariomycetes</taxon>
        <taxon>Xylariomycetidae</taxon>
        <taxon>Xylariales</taxon>
        <taxon>Xylariaceae</taxon>
        <taxon>Nemania</taxon>
    </lineage>
</organism>
<accession>A0ACC2HV56</accession>